<feature type="region of interest" description="Disordered" evidence="1">
    <location>
        <begin position="544"/>
        <end position="597"/>
    </location>
</feature>
<reference evidence="3" key="1">
    <citation type="submission" date="2020-11" db="EMBL/GenBank/DDBJ databases">
        <authorList>
            <consortium name="DOE Joint Genome Institute"/>
            <person name="Ahrendt S."/>
            <person name="Riley R."/>
            <person name="Andreopoulos W."/>
            <person name="Labutti K."/>
            <person name="Pangilinan J."/>
            <person name="Ruiz-Duenas F.J."/>
            <person name="Barrasa J.M."/>
            <person name="Sanchez-Garcia M."/>
            <person name="Camarero S."/>
            <person name="Miyauchi S."/>
            <person name="Serrano A."/>
            <person name="Linde D."/>
            <person name="Babiker R."/>
            <person name="Drula E."/>
            <person name="Ayuso-Fernandez I."/>
            <person name="Pacheco R."/>
            <person name="Padilla G."/>
            <person name="Ferreira P."/>
            <person name="Barriuso J."/>
            <person name="Kellner H."/>
            <person name="Castanera R."/>
            <person name="Alfaro M."/>
            <person name="Ramirez L."/>
            <person name="Pisabarro A.G."/>
            <person name="Kuo A."/>
            <person name="Tritt A."/>
            <person name="Lipzen A."/>
            <person name="He G."/>
            <person name="Yan M."/>
            <person name="Ng V."/>
            <person name="Cullen D."/>
            <person name="Martin F."/>
            <person name="Rosso M.-N."/>
            <person name="Henrissat B."/>
            <person name="Hibbett D."/>
            <person name="Martinez A.T."/>
            <person name="Grigoriev I.V."/>
        </authorList>
    </citation>
    <scope>NUCLEOTIDE SEQUENCE</scope>
    <source>
        <strain evidence="3">CIRM-BRFM 674</strain>
    </source>
</reference>
<dbReference type="Proteomes" id="UP000807469">
    <property type="component" value="Unassembled WGS sequence"/>
</dbReference>
<dbReference type="EMBL" id="MU155367">
    <property type="protein sequence ID" value="KAF9474672.1"/>
    <property type="molecule type" value="Genomic_DNA"/>
</dbReference>
<dbReference type="OrthoDB" id="405996at2759"/>
<feature type="compositionally biased region" description="Basic and acidic residues" evidence="1">
    <location>
        <begin position="167"/>
        <end position="198"/>
    </location>
</feature>
<dbReference type="PANTHER" id="PTHR11200">
    <property type="entry name" value="INOSITOL 5-PHOSPHATASE"/>
    <property type="match status" value="1"/>
</dbReference>
<keyword evidence="4" id="KW-1185">Reference proteome</keyword>
<sequence>MFTVSPGAPTDPQAGPTKKHKQQGRHSQTVLTRLQGLLSPHPHTTSSTTMPRPGDSVPHDKCIPTPAPTISSAASRRPLDPKLLKIRILTWNMHDSLPKGDLEELLSKVPLYTGPTVPEGVFPHLPNDGNHPYHLVVIAGQECPTPSGIPKGLGAGFKILEKDRDKPKEFDKEVDKTSSKTKDRDKDKFDDSRSHKQDDDLEGPPSGWTSIVEDWLCNGTGYCRTSSPTTADVGFPRPLIRQKSSKDSRKGPYQLLIKDRLMGIYMAIYIHRDLKPFVKGMSKSAVTAGLIGGRVGNKGGVGISLNIDGTTLLFLNAHLAAHEGKMHHRLANFSKIKAELTVDDFLSANDARKTSEDLTNRFDFTFLCGDLNFRLNVSRLHADWLIAREEYAQAFEFDQLHHLMQTSSDFSGFSEAPIHFPPTFKYDVLRTIRRSRRSGSKHARADDHFAVVPEVEERDPQDDDEVDEDAGSMTSTATGETSTHSQMASDPTGDDFRSLSSVPTTPTTRVNSNSKISISSVGAHKAKLKLLALLSPSLSNPANKLLRAKSNPDQLTPTTPTLPSLMAPPSPSPSTPILSTENGKKARPPPMILVKSPTQTGDDVLVEKGVYDSSSKKRVPSWCDRILWKTTIEPPPRIEEIFIPDPELHRPSRNRMGLFFNAFRSPPSRADSVTPTTATPFIDETTPTTSSAFSTGPRARIVSPSSEARQFSDVPSKQSDSRGRRANTAVSPPSTAPPYTDWFSSRHNTIESNDGPATGERPQSAQPKWRGWFSPMFLSPTHTQGPSPDILPPQPVGPLPPPRGTVTCLSYDTLDDREMRRLEGRSDHRPVIGAYMVYI</sequence>
<evidence type="ECO:0000313" key="4">
    <source>
        <dbReference type="Proteomes" id="UP000807469"/>
    </source>
</evidence>
<feature type="compositionally biased region" description="Polar residues" evidence="1">
    <location>
        <begin position="472"/>
        <end position="489"/>
    </location>
</feature>
<accession>A0A9P5YSE5</accession>
<feature type="region of interest" description="Disordered" evidence="1">
    <location>
        <begin position="437"/>
        <end position="512"/>
    </location>
</feature>
<dbReference type="InterPro" id="IPR000300">
    <property type="entry name" value="IPPc"/>
</dbReference>
<evidence type="ECO:0000256" key="1">
    <source>
        <dbReference type="SAM" id="MobiDB-lite"/>
    </source>
</evidence>
<name>A0A9P5YSE5_9AGAR</name>
<dbReference type="SUPFAM" id="SSF56219">
    <property type="entry name" value="DNase I-like"/>
    <property type="match status" value="1"/>
</dbReference>
<feature type="compositionally biased region" description="Polar residues" evidence="1">
    <location>
        <begin position="703"/>
        <end position="718"/>
    </location>
</feature>
<dbReference type="InterPro" id="IPR046985">
    <property type="entry name" value="IP5"/>
</dbReference>
<dbReference type="GO" id="GO:0004439">
    <property type="term" value="F:phosphatidylinositol-4,5-bisphosphate 5-phosphatase activity"/>
    <property type="evidence" value="ECO:0007669"/>
    <property type="project" value="TreeGrafter"/>
</dbReference>
<feature type="region of interest" description="Disordered" evidence="1">
    <location>
        <begin position="167"/>
        <end position="207"/>
    </location>
</feature>
<protein>
    <submittedName>
        <fullName evidence="3">DNase I-like protein</fullName>
    </submittedName>
</protein>
<dbReference type="GO" id="GO:0046856">
    <property type="term" value="P:phosphatidylinositol dephosphorylation"/>
    <property type="evidence" value="ECO:0007669"/>
    <property type="project" value="InterPro"/>
</dbReference>
<feature type="compositionally biased region" description="Low complexity" evidence="1">
    <location>
        <begin position="39"/>
        <end position="49"/>
    </location>
</feature>
<dbReference type="Gene3D" id="3.60.10.10">
    <property type="entry name" value="Endonuclease/exonuclease/phosphatase"/>
    <property type="match status" value="1"/>
</dbReference>
<proteinExistence type="predicted"/>
<feature type="domain" description="Inositol polyphosphate-related phosphatase" evidence="2">
    <location>
        <begin position="82"/>
        <end position="456"/>
    </location>
</feature>
<organism evidence="3 4">
    <name type="scientific">Pholiota conissans</name>
    <dbReference type="NCBI Taxonomy" id="109636"/>
    <lineage>
        <taxon>Eukaryota</taxon>
        <taxon>Fungi</taxon>
        <taxon>Dikarya</taxon>
        <taxon>Basidiomycota</taxon>
        <taxon>Agaricomycotina</taxon>
        <taxon>Agaricomycetes</taxon>
        <taxon>Agaricomycetidae</taxon>
        <taxon>Agaricales</taxon>
        <taxon>Agaricineae</taxon>
        <taxon>Strophariaceae</taxon>
        <taxon>Pholiota</taxon>
    </lineage>
</organism>
<dbReference type="SMART" id="SM00128">
    <property type="entry name" value="IPPc"/>
    <property type="match status" value="1"/>
</dbReference>
<comment type="caution">
    <text evidence="3">The sequence shown here is derived from an EMBL/GenBank/DDBJ whole genome shotgun (WGS) entry which is preliminary data.</text>
</comment>
<feature type="compositionally biased region" description="Polar residues" evidence="1">
    <location>
        <begin position="671"/>
        <end position="694"/>
    </location>
</feature>
<dbReference type="PANTHER" id="PTHR11200:SF275">
    <property type="entry name" value="LD06095P"/>
    <property type="match status" value="1"/>
</dbReference>
<feature type="compositionally biased region" description="Polar residues" evidence="1">
    <location>
        <begin position="742"/>
        <end position="752"/>
    </location>
</feature>
<feature type="compositionally biased region" description="Acidic residues" evidence="1">
    <location>
        <begin position="454"/>
        <end position="470"/>
    </location>
</feature>
<feature type="region of interest" description="Disordered" evidence="1">
    <location>
        <begin position="1"/>
        <end position="76"/>
    </location>
</feature>
<gene>
    <name evidence="3" type="ORF">BDN70DRAFT_884556</name>
</gene>
<evidence type="ECO:0000259" key="2">
    <source>
        <dbReference type="SMART" id="SM00128"/>
    </source>
</evidence>
<feature type="compositionally biased region" description="Low complexity" evidence="1">
    <location>
        <begin position="555"/>
        <end position="565"/>
    </location>
</feature>
<dbReference type="Pfam" id="PF22669">
    <property type="entry name" value="Exo_endo_phos2"/>
    <property type="match status" value="2"/>
</dbReference>
<dbReference type="InterPro" id="IPR036691">
    <property type="entry name" value="Endo/exonu/phosph_ase_sf"/>
</dbReference>
<evidence type="ECO:0000313" key="3">
    <source>
        <dbReference type="EMBL" id="KAF9474672.1"/>
    </source>
</evidence>
<feature type="region of interest" description="Disordered" evidence="1">
    <location>
        <begin position="663"/>
        <end position="768"/>
    </location>
</feature>
<feature type="compositionally biased region" description="Polar residues" evidence="1">
    <location>
        <begin position="498"/>
        <end position="509"/>
    </location>
</feature>
<dbReference type="AlphaFoldDB" id="A0A9P5YSE5"/>